<dbReference type="GO" id="GO:0005634">
    <property type="term" value="C:nucleus"/>
    <property type="evidence" value="ECO:0007669"/>
    <property type="project" value="UniProtKB-SubCell"/>
</dbReference>
<protein>
    <submittedName>
        <fullName evidence="7">Uncharacterized protein</fullName>
    </submittedName>
</protein>
<evidence type="ECO:0000256" key="5">
    <source>
        <dbReference type="ARBA" id="ARBA00023242"/>
    </source>
</evidence>
<evidence type="ECO:0000256" key="1">
    <source>
        <dbReference type="ARBA" id="ARBA00004123"/>
    </source>
</evidence>
<evidence type="ECO:0000256" key="6">
    <source>
        <dbReference type="SAM" id="MobiDB-lite"/>
    </source>
</evidence>
<name>A0A9P0ZRS6_CUSEU</name>
<sequence>MEGKMIFSPLPGGGYVQLREGYSNMDLLAAVCGAVLEQMEKTPYSNSSSSSSSSPTSVYIPRKKRSRPNRSRRHVAGSVLKCGLSGFKRVSIIGVGPGNKKKRAAKKRVVADENQQPVAVEAGPMPGRFRDGIRQIAGPGAEIAEEMVLIEKEIKATDLMPNENRLGLPLKQMRRTDFLTAEEEERLATRQNNGKNVGSLDVALIAAVNGEIVKQEVDFRRWEMRKKSGKTSVSLVVTGTWNKIKGSLGLVVGTKVQIWSVRVDDKLWLSLIVL</sequence>
<dbReference type="AlphaFoldDB" id="A0A9P0ZRS6"/>
<accession>A0A9P0ZRS6</accession>
<keyword evidence="5" id="KW-0539">Nucleus</keyword>
<dbReference type="OrthoDB" id="1090008at2759"/>
<keyword evidence="8" id="KW-1185">Reference proteome</keyword>
<dbReference type="PANTHER" id="PTHR31541:SF25">
    <property type="entry name" value="GAMMA-GLIADIN B"/>
    <property type="match status" value="1"/>
</dbReference>
<proteinExistence type="predicted"/>
<gene>
    <name evidence="7" type="ORF">CEURO_LOCUS18042</name>
</gene>
<dbReference type="Proteomes" id="UP001152484">
    <property type="component" value="Unassembled WGS sequence"/>
</dbReference>
<evidence type="ECO:0000313" key="7">
    <source>
        <dbReference type="EMBL" id="CAH9108245.1"/>
    </source>
</evidence>
<reference evidence="7" key="1">
    <citation type="submission" date="2022-07" db="EMBL/GenBank/DDBJ databases">
        <authorList>
            <person name="Macas J."/>
            <person name="Novak P."/>
            <person name="Neumann P."/>
        </authorList>
    </citation>
    <scope>NUCLEOTIDE SEQUENCE</scope>
</reference>
<organism evidence="7 8">
    <name type="scientific">Cuscuta europaea</name>
    <name type="common">European dodder</name>
    <dbReference type="NCBI Taxonomy" id="41803"/>
    <lineage>
        <taxon>Eukaryota</taxon>
        <taxon>Viridiplantae</taxon>
        <taxon>Streptophyta</taxon>
        <taxon>Embryophyta</taxon>
        <taxon>Tracheophyta</taxon>
        <taxon>Spermatophyta</taxon>
        <taxon>Magnoliopsida</taxon>
        <taxon>eudicotyledons</taxon>
        <taxon>Gunneridae</taxon>
        <taxon>Pentapetalae</taxon>
        <taxon>asterids</taxon>
        <taxon>lamiids</taxon>
        <taxon>Solanales</taxon>
        <taxon>Convolvulaceae</taxon>
        <taxon>Cuscuteae</taxon>
        <taxon>Cuscuta</taxon>
        <taxon>Cuscuta subgen. Cuscuta</taxon>
    </lineage>
</organism>
<evidence type="ECO:0000256" key="2">
    <source>
        <dbReference type="ARBA" id="ARBA00023015"/>
    </source>
</evidence>
<evidence type="ECO:0000256" key="3">
    <source>
        <dbReference type="ARBA" id="ARBA00023125"/>
    </source>
</evidence>
<dbReference type="Gene3D" id="2.40.330.10">
    <property type="entry name" value="DNA-binding pseudobarrel domain"/>
    <property type="match status" value="1"/>
</dbReference>
<comment type="caution">
    <text evidence="7">The sequence shown here is derived from an EMBL/GenBank/DDBJ whole genome shotgun (WGS) entry which is preliminary data.</text>
</comment>
<evidence type="ECO:0000313" key="8">
    <source>
        <dbReference type="Proteomes" id="UP001152484"/>
    </source>
</evidence>
<keyword evidence="3" id="KW-0238">DNA-binding</keyword>
<keyword evidence="2" id="KW-0805">Transcription regulation</keyword>
<keyword evidence="4" id="KW-0804">Transcription</keyword>
<evidence type="ECO:0000256" key="4">
    <source>
        <dbReference type="ARBA" id="ARBA00023163"/>
    </source>
</evidence>
<dbReference type="EMBL" id="CAMAPE010000051">
    <property type="protein sequence ID" value="CAH9108245.1"/>
    <property type="molecule type" value="Genomic_DNA"/>
</dbReference>
<comment type="subcellular location">
    <subcellularLocation>
        <location evidence="1">Nucleus</location>
    </subcellularLocation>
</comment>
<feature type="compositionally biased region" description="Low complexity" evidence="6">
    <location>
        <begin position="45"/>
        <end position="54"/>
    </location>
</feature>
<dbReference type="GO" id="GO:0003677">
    <property type="term" value="F:DNA binding"/>
    <property type="evidence" value="ECO:0007669"/>
    <property type="project" value="UniProtKB-KW"/>
</dbReference>
<feature type="region of interest" description="Disordered" evidence="6">
    <location>
        <begin position="43"/>
        <end position="74"/>
    </location>
</feature>
<dbReference type="PANTHER" id="PTHR31541">
    <property type="entry name" value="B3 DOMAIN PLANT PROTEIN-RELATED"/>
    <property type="match status" value="1"/>
</dbReference>
<dbReference type="InterPro" id="IPR015300">
    <property type="entry name" value="DNA-bd_pseudobarrel_sf"/>
</dbReference>
<feature type="compositionally biased region" description="Basic residues" evidence="6">
    <location>
        <begin position="61"/>
        <end position="74"/>
    </location>
</feature>
<dbReference type="InterPro" id="IPR005508">
    <property type="entry name" value="At2g31720-like"/>
</dbReference>
<dbReference type="Pfam" id="PF03754">
    <property type="entry name" value="At2g31720-like"/>
    <property type="match status" value="1"/>
</dbReference>